<feature type="region of interest" description="Disordered" evidence="7">
    <location>
        <begin position="460"/>
        <end position="528"/>
    </location>
</feature>
<organism evidence="9 10">
    <name type="scientific">Didymosphaeria variabile</name>
    <dbReference type="NCBI Taxonomy" id="1932322"/>
    <lineage>
        <taxon>Eukaryota</taxon>
        <taxon>Fungi</taxon>
        <taxon>Dikarya</taxon>
        <taxon>Ascomycota</taxon>
        <taxon>Pezizomycotina</taxon>
        <taxon>Dothideomycetes</taxon>
        <taxon>Pleosporomycetidae</taxon>
        <taxon>Pleosporales</taxon>
        <taxon>Massarineae</taxon>
        <taxon>Didymosphaeriaceae</taxon>
        <taxon>Didymosphaeria</taxon>
    </lineage>
</organism>
<keyword evidence="2 8" id="KW-0812">Transmembrane</keyword>
<reference evidence="9" key="1">
    <citation type="submission" date="2022-10" db="EMBL/GenBank/DDBJ databases">
        <title>Tapping the CABI collections for fungal endophytes: first genome assemblies for Collariella, Neodidymelliopsis, Ascochyta clinopodiicola, Didymella pomorum, Didymosphaeria variabile, Neocosmospora piperis and Neocucurbitaria cava.</title>
        <authorList>
            <person name="Hill R."/>
        </authorList>
    </citation>
    <scope>NUCLEOTIDE SEQUENCE</scope>
    <source>
        <strain evidence="9">IMI 356815</strain>
    </source>
</reference>
<dbReference type="GO" id="GO:0000329">
    <property type="term" value="C:fungal-type vacuole membrane"/>
    <property type="evidence" value="ECO:0007669"/>
    <property type="project" value="TreeGrafter"/>
</dbReference>
<name>A0A9W8XHG5_9PLEO</name>
<evidence type="ECO:0000256" key="4">
    <source>
        <dbReference type="ARBA" id="ARBA00023136"/>
    </source>
</evidence>
<evidence type="ECO:0000256" key="7">
    <source>
        <dbReference type="SAM" id="MobiDB-lite"/>
    </source>
</evidence>
<evidence type="ECO:0000256" key="6">
    <source>
        <dbReference type="ARBA" id="ARBA00050768"/>
    </source>
</evidence>
<comment type="similarity">
    <text evidence="5">Belongs to the laat-1 family.</text>
</comment>
<comment type="caution">
    <text evidence="9">The sequence shown here is derived from an EMBL/GenBank/DDBJ whole genome shotgun (WGS) entry which is preliminary data.</text>
</comment>
<comment type="catalytic activity">
    <reaction evidence="6">
        <text>L-histidine(out) + L-arginine(in) = L-histidine(in) + L-arginine(out)</text>
        <dbReference type="Rhea" id="RHEA:71063"/>
        <dbReference type="ChEBI" id="CHEBI:32682"/>
        <dbReference type="ChEBI" id="CHEBI:57595"/>
    </reaction>
</comment>
<dbReference type="InterPro" id="IPR006603">
    <property type="entry name" value="PQ-loop_rpt"/>
</dbReference>
<evidence type="ECO:0000313" key="9">
    <source>
        <dbReference type="EMBL" id="KAJ4351285.1"/>
    </source>
</evidence>
<dbReference type="GeneID" id="80910154"/>
<feature type="region of interest" description="Disordered" evidence="7">
    <location>
        <begin position="145"/>
        <end position="207"/>
    </location>
</feature>
<dbReference type="Proteomes" id="UP001140513">
    <property type="component" value="Unassembled WGS sequence"/>
</dbReference>
<dbReference type="GO" id="GO:0034488">
    <property type="term" value="P:basic amino acid transmembrane export from vacuole"/>
    <property type="evidence" value="ECO:0007669"/>
    <property type="project" value="TreeGrafter"/>
</dbReference>
<evidence type="ECO:0000256" key="1">
    <source>
        <dbReference type="ARBA" id="ARBA00004141"/>
    </source>
</evidence>
<dbReference type="OrthoDB" id="8048523at2759"/>
<evidence type="ECO:0000256" key="3">
    <source>
        <dbReference type="ARBA" id="ARBA00022989"/>
    </source>
</evidence>
<gene>
    <name evidence="9" type="ORF">N0V89_006624</name>
</gene>
<evidence type="ECO:0000256" key="5">
    <source>
        <dbReference type="ARBA" id="ARBA00038039"/>
    </source>
</evidence>
<sequence>MPPYLSPLHIGTPSLPDRCEPANDFLYSLSVTLGSCIPTNLALISTILGTCSIISWLFAQLPQIYKNYRLKSTSGLSIFFLTEWLLGDVSNLLGSLFTQQATWQVIIACYYVFVDCALCGQWVWYGLLKHGRPLRSIWSRPKSSGYDNGPSGMGQVRDSPRTGKSAADGTVVPVATDGLDSDKADQLPSSPGRNIPTRSNPMDAFRIPNYGRSPSSFKESFMGTPPNGTPTDRHVRRVAASSSPMLAPSPKTVLYMALILAVLSNTATARNVSPFAPAAYPTQRLSSQAQDSNDASALEIAGKVLSWMSTFLYLGSRIPQIYQNHVRKSTAGLSPTLFAAAFFGNLFYSTSLLTNPCGWYDFALGEGSGWVDPKGSVRADWILRATPFFLGAAGVLIMDAAVGVQFWCYGDNEPRGRGKLRDDEVILDINDHGLLKQRRFRWRRVSGWMRGWVPAVSVAGTPSASRAGTPAESPRNESPNSSASGSQSIPIRGERGALDEARALLGTERHASPRSFGGSYGPTYGTTE</sequence>
<dbReference type="EMBL" id="JAPEUX010000005">
    <property type="protein sequence ID" value="KAJ4351285.1"/>
    <property type="molecule type" value="Genomic_DNA"/>
</dbReference>
<accession>A0A9W8XHG5</accession>
<proteinExistence type="inferred from homology"/>
<dbReference type="SMART" id="SM00679">
    <property type="entry name" value="CTNS"/>
    <property type="match status" value="2"/>
</dbReference>
<dbReference type="Pfam" id="PF04193">
    <property type="entry name" value="PQ-loop"/>
    <property type="match status" value="2"/>
</dbReference>
<evidence type="ECO:0000313" key="10">
    <source>
        <dbReference type="Proteomes" id="UP001140513"/>
    </source>
</evidence>
<dbReference type="AlphaFoldDB" id="A0A9W8XHG5"/>
<dbReference type="FunFam" id="1.20.1280.290:FF:000009">
    <property type="entry name" value="PQ loop repeat family protein"/>
    <property type="match status" value="1"/>
</dbReference>
<feature type="transmembrane region" description="Helical" evidence="8">
    <location>
        <begin position="103"/>
        <end position="125"/>
    </location>
</feature>
<dbReference type="PANTHER" id="PTHR16201">
    <property type="entry name" value="SEVEN TRANSMEMBRANE PROTEIN 1-RELATED"/>
    <property type="match status" value="1"/>
</dbReference>
<protein>
    <recommendedName>
        <fullName evidence="11">PQ-loop-domain-containing protein</fullName>
    </recommendedName>
</protein>
<feature type="compositionally biased region" description="Polar residues" evidence="7">
    <location>
        <begin position="187"/>
        <end position="200"/>
    </location>
</feature>
<dbReference type="InterPro" id="IPR051415">
    <property type="entry name" value="LAAT-1"/>
</dbReference>
<feature type="compositionally biased region" description="Basic and acidic residues" evidence="7">
    <location>
        <begin position="492"/>
        <end position="511"/>
    </location>
</feature>
<evidence type="ECO:0000256" key="8">
    <source>
        <dbReference type="SAM" id="Phobius"/>
    </source>
</evidence>
<dbReference type="PANTHER" id="PTHR16201:SF34">
    <property type="entry name" value="LYSOSOMAL AMINO ACID TRANSPORTER 1"/>
    <property type="match status" value="1"/>
</dbReference>
<keyword evidence="10" id="KW-1185">Reference proteome</keyword>
<feature type="compositionally biased region" description="Polar residues" evidence="7">
    <location>
        <begin position="476"/>
        <end position="489"/>
    </location>
</feature>
<dbReference type="Gene3D" id="1.20.1280.290">
    <property type="match status" value="2"/>
</dbReference>
<dbReference type="RefSeq" id="XP_056069641.1">
    <property type="nucleotide sequence ID" value="XM_056215394.1"/>
</dbReference>
<keyword evidence="4 8" id="KW-0472">Membrane</keyword>
<keyword evidence="3 8" id="KW-1133">Transmembrane helix</keyword>
<feature type="transmembrane region" description="Helical" evidence="8">
    <location>
        <begin position="37"/>
        <end position="58"/>
    </location>
</feature>
<evidence type="ECO:0000256" key="2">
    <source>
        <dbReference type="ARBA" id="ARBA00022692"/>
    </source>
</evidence>
<evidence type="ECO:0008006" key="11">
    <source>
        <dbReference type="Google" id="ProtNLM"/>
    </source>
</evidence>
<comment type="subcellular location">
    <subcellularLocation>
        <location evidence="1">Membrane</location>
        <topology evidence="1">Multi-pass membrane protein</topology>
    </subcellularLocation>
</comment>
<dbReference type="GO" id="GO:0015174">
    <property type="term" value="F:basic amino acid transmembrane transporter activity"/>
    <property type="evidence" value="ECO:0007669"/>
    <property type="project" value="TreeGrafter"/>
</dbReference>